<dbReference type="GO" id="GO:0016226">
    <property type="term" value="P:iron-sulfur cluster assembly"/>
    <property type="evidence" value="ECO:0007669"/>
    <property type="project" value="TreeGrafter"/>
</dbReference>
<dbReference type="Gene3D" id="3.40.640.10">
    <property type="entry name" value="Type I PLP-dependent aspartate aminotransferase-like (Major domain)"/>
    <property type="match status" value="1"/>
</dbReference>
<dbReference type="GO" id="GO:0005829">
    <property type="term" value="C:cytosol"/>
    <property type="evidence" value="ECO:0007669"/>
    <property type="project" value="TreeGrafter"/>
</dbReference>
<dbReference type="PANTHER" id="PTHR11601:SF34">
    <property type="entry name" value="CYSTEINE DESULFURASE"/>
    <property type="match status" value="1"/>
</dbReference>
<dbReference type="SUPFAM" id="SSF53383">
    <property type="entry name" value="PLP-dependent transferases"/>
    <property type="match status" value="1"/>
</dbReference>
<proteinExistence type="inferred from homology"/>
<reference evidence="4 5" key="1">
    <citation type="submission" date="2018-11" db="EMBL/GenBank/DDBJ databases">
        <authorList>
            <consortium name="Pathogen Informatics"/>
        </authorList>
    </citation>
    <scope>NUCLEOTIDE SEQUENCE [LARGE SCALE GENOMIC DNA]</scope>
</reference>
<evidence type="ECO:0000313" key="4">
    <source>
        <dbReference type="EMBL" id="VDN14723.1"/>
    </source>
</evidence>
<evidence type="ECO:0000259" key="3">
    <source>
        <dbReference type="Pfam" id="PF00266"/>
    </source>
</evidence>
<dbReference type="Pfam" id="PF00266">
    <property type="entry name" value="Aminotran_5"/>
    <property type="match status" value="1"/>
</dbReference>
<dbReference type="EMBL" id="UYRU01060168">
    <property type="protein sequence ID" value="VDN14723.1"/>
    <property type="molecule type" value="Genomic_DNA"/>
</dbReference>
<evidence type="ECO:0000313" key="5">
    <source>
        <dbReference type="Proteomes" id="UP000281553"/>
    </source>
</evidence>
<dbReference type="OrthoDB" id="10250117at2759"/>
<accession>A0A3P7LUQ8</accession>
<sequence>MYGWESEKAVEVARAVCYLLICLNIPFKEVAELINADPKEIIFTSGATESNNLSIKGVSRFYRSTKRHIIASQILLNFLKEHKCVLDSCRAMESEGFKVTYLPVQKNGLVSPKELEKAIQPDTAIVSIMAVNNEIGVSQPIEELARICKAKKVFFHTDAAQAVGKIPIDVKKLNVRELTLFAS</sequence>
<organism evidence="4 5">
    <name type="scientific">Dibothriocephalus latus</name>
    <name type="common">Fish tapeworm</name>
    <name type="synonym">Diphyllobothrium latum</name>
    <dbReference type="NCBI Taxonomy" id="60516"/>
    <lineage>
        <taxon>Eukaryota</taxon>
        <taxon>Metazoa</taxon>
        <taxon>Spiralia</taxon>
        <taxon>Lophotrochozoa</taxon>
        <taxon>Platyhelminthes</taxon>
        <taxon>Cestoda</taxon>
        <taxon>Eucestoda</taxon>
        <taxon>Diphyllobothriidea</taxon>
        <taxon>Diphyllobothriidae</taxon>
        <taxon>Dibothriocephalus</taxon>
    </lineage>
</organism>
<keyword evidence="5" id="KW-1185">Reference proteome</keyword>
<dbReference type="InterPro" id="IPR015424">
    <property type="entry name" value="PyrdxlP-dep_Trfase"/>
</dbReference>
<name>A0A3P7LUQ8_DIBLA</name>
<dbReference type="GO" id="GO:0031071">
    <property type="term" value="F:cysteine desulfurase activity"/>
    <property type="evidence" value="ECO:0007669"/>
    <property type="project" value="TreeGrafter"/>
</dbReference>
<comment type="cofactor">
    <cofactor evidence="1">
        <name>pyridoxal 5'-phosphate</name>
        <dbReference type="ChEBI" id="CHEBI:597326"/>
    </cofactor>
</comment>
<dbReference type="InterPro" id="IPR015421">
    <property type="entry name" value="PyrdxlP-dep_Trfase_major"/>
</dbReference>
<comment type="similarity">
    <text evidence="2">Belongs to the class-V pyridoxal-phosphate-dependent aminotransferase family. NifS/IscS subfamily.</text>
</comment>
<protein>
    <recommendedName>
        <fullName evidence="3">Aminotransferase class V domain-containing protein</fullName>
    </recommendedName>
</protein>
<dbReference type="AlphaFoldDB" id="A0A3P7LUQ8"/>
<dbReference type="InterPro" id="IPR000192">
    <property type="entry name" value="Aminotrans_V_dom"/>
</dbReference>
<dbReference type="Proteomes" id="UP000281553">
    <property type="component" value="Unassembled WGS sequence"/>
</dbReference>
<gene>
    <name evidence="4" type="ORF">DILT_LOCUS10554</name>
</gene>
<evidence type="ECO:0000256" key="2">
    <source>
        <dbReference type="ARBA" id="ARBA00006490"/>
    </source>
</evidence>
<dbReference type="GO" id="GO:0005634">
    <property type="term" value="C:nucleus"/>
    <property type="evidence" value="ECO:0007669"/>
    <property type="project" value="TreeGrafter"/>
</dbReference>
<feature type="domain" description="Aminotransferase class V" evidence="3">
    <location>
        <begin position="28"/>
        <end position="175"/>
    </location>
</feature>
<dbReference type="PANTHER" id="PTHR11601">
    <property type="entry name" value="CYSTEINE DESULFURYLASE FAMILY MEMBER"/>
    <property type="match status" value="1"/>
</dbReference>
<evidence type="ECO:0000256" key="1">
    <source>
        <dbReference type="ARBA" id="ARBA00001933"/>
    </source>
</evidence>
<dbReference type="GO" id="GO:0005739">
    <property type="term" value="C:mitochondrion"/>
    <property type="evidence" value="ECO:0007669"/>
    <property type="project" value="TreeGrafter"/>
</dbReference>